<proteinExistence type="predicted"/>
<evidence type="ECO:0000313" key="1">
    <source>
        <dbReference type="EMBL" id="MBP2256788.1"/>
    </source>
</evidence>
<dbReference type="RefSeq" id="WP_226370744.1">
    <property type="nucleotide sequence ID" value="NZ_JAGIKX010000003.1"/>
</dbReference>
<keyword evidence="1" id="KW-0966">Cell projection</keyword>
<gene>
    <name evidence="1" type="ORF">J2Z81_000730</name>
</gene>
<accession>A0ABS4S5L3</accession>
<dbReference type="Proteomes" id="UP001519294">
    <property type="component" value="Unassembled WGS sequence"/>
</dbReference>
<evidence type="ECO:0000313" key="2">
    <source>
        <dbReference type="Proteomes" id="UP001519294"/>
    </source>
</evidence>
<dbReference type="NCBIfam" id="TIGR03826">
    <property type="entry name" value="YvyF"/>
    <property type="match status" value="1"/>
</dbReference>
<name>A0ABS4S5L3_9BACI</name>
<sequence length="136" mass="15860">MTEIANCSRCDSVYVKNIRDICRKCYEEEEKAFETVYRFLIKRKNREATISEIAAVTDVDELLIIKFMKEGRLSTSKFSKLAYPCKKCGVPINSGRLCGRCSETLLEELEQHEKAKKEKTTNKKIRVYYTLDKNNE</sequence>
<reference evidence="1 2" key="1">
    <citation type="submission" date="2021-03" db="EMBL/GenBank/DDBJ databases">
        <title>Genomic Encyclopedia of Type Strains, Phase IV (KMG-IV): sequencing the most valuable type-strain genomes for metagenomic binning, comparative biology and taxonomic classification.</title>
        <authorList>
            <person name="Goeker M."/>
        </authorList>
    </citation>
    <scope>NUCLEOTIDE SEQUENCE [LARGE SCALE GENOMIC DNA]</scope>
    <source>
        <strain evidence="1 2">DSM 25790</strain>
    </source>
</reference>
<organism evidence="1 2">
    <name type="scientific">Virgibacillus alimentarius</name>
    <dbReference type="NCBI Taxonomy" id="698769"/>
    <lineage>
        <taxon>Bacteria</taxon>
        <taxon>Bacillati</taxon>
        <taxon>Bacillota</taxon>
        <taxon>Bacilli</taxon>
        <taxon>Bacillales</taxon>
        <taxon>Bacillaceae</taxon>
        <taxon>Virgibacillus</taxon>
    </lineage>
</organism>
<dbReference type="InterPro" id="IPR022258">
    <property type="entry name" value="Flagellar_operon_YvyF"/>
</dbReference>
<comment type="caution">
    <text evidence="1">The sequence shown here is derived from an EMBL/GenBank/DDBJ whole genome shotgun (WGS) entry which is preliminary data.</text>
</comment>
<keyword evidence="1" id="KW-0969">Cilium</keyword>
<keyword evidence="2" id="KW-1185">Reference proteome</keyword>
<keyword evidence="1" id="KW-0282">Flagellum</keyword>
<protein>
    <submittedName>
        <fullName evidence="1">Flagellar operon protein (TIGR03826 family)</fullName>
    </submittedName>
</protein>
<dbReference type="EMBL" id="JAGIKX010000003">
    <property type="protein sequence ID" value="MBP2256788.1"/>
    <property type="molecule type" value="Genomic_DNA"/>
</dbReference>